<dbReference type="AlphaFoldDB" id="A0A498NQ61"/>
<evidence type="ECO:0000256" key="12">
    <source>
        <dbReference type="ARBA" id="ARBA00023303"/>
    </source>
</evidence>
<dbReference type="InterPro" id="IPR027309">
    <property type="entry name" value="P2X_extracellular_dom_sf"/>
</dbReference>
<sequence>MSLRGCYDCVSSCCFEYSTSKILVIRNKKAGVLNRFTQALVIAYVIGYVCVFKKGYQDTDTVLSSVTTKLKGIRTGRCVNYNKTVKTCEVLSWCPLEKIVDPPNPPLLAAAENFTVFIKNNICYPKFNFNKRNILPDINSSYLALCVFSRKTDPDCPIFRLKDIVREADEDFQTMAVHGGVMGVHIQWDCNLDMPHSWCVPQYTFRRLHNKNPQNNISQGYNFRFAKYYKNSDGTEIRTLIKGYGIRFDVMVFGQAGFSKPLFAEVALNLLLNRALLSPYMVHMLDWFEEEDRFILVLEYSQPSKDLLKFIFRES</sequence>
<dbReference type="Gene3D" id="2.60.490.10">
    <property type="entry name" value="atp-gated p2x4 ion channel domain"/>
    <property type="match status" value="1"/>
</dbReference>
<evidence type="ECO:0000313" key="15">
    <source>
        <dbReference type="Proteomes" id="UP000290572"/>
    </source>
</evidence>
<dbReference type="GO" id="GO:0004931">
    <property type="term" value="F:extracellularly ATP-gated monoatomic cation channel activity"/>
    <property type="evidence" value="ECO:0007669"/>
    <property type="project" value="InterPro"/>
</dbReference>
<dbReference type="InterPro" id="IPR053792">
    <property type="entry name" value="P2X_RECEPTOR_CS"/>
</dbReference>
<dbReference type="InterPro" id="IPR001429">
    <property type="entry name" value="P2X_purnocptor"/>
</dbReference>
<evidence type="ECO:0000256" key="8">
    <source>
        <dbReference type="ARBA" id="ARBA00023136"/>
    </source>
</evidence>
<dbReference type="PRINTS" id="PR01307">
    <property type="entry name" value="P2XRECEPTOR"/>
</dbReference>
<keyword evidence="12" id="KW-0407">Ion channel</keyword>
<accession>A0A498NQ61</accession>
<dbReference type="GO" id="GO:0070588">
    <property type="term" value="P:calcium ion transmembrane transport"/>
    <property type="evidence" value="ECO:0007669"/>
    <property type="project" value="TreeGrafter"/>
</dbReference>
<dbReference type="Pfam" id="PF00864">
    <property type="entry name" value="P2X_receptor"/>
    <property type="match status" value="1"/>
</dbReference>
<evidence type="ECO:0000256" key="4">
    <source>
        <dbReference type="ARBA" id="ARBA00022475"/>
    </source>
</evidence>
<protein>
    <submittedName>
        <fullName evidence="14">P2X purinoceptor 4 isoform X2</fullName>
    </submittedName>
</protein>
<keyword evidence="3" id="KW-0813">Transport</keyword>
<name>A0A498NQ61_LABRO</name>
<keyword evidence="15" id="KW-1185">Reference proteome</keyword>
<dbReference type="PROSITE" id="PS01212">
    <property type="entry name" value="P2X_RECEPTOR"/>
    <property type="match status" value="1"/>
</dbReference>
<comment type="similarity">
    <text evidence="2">Belongs to the P2X receptor family.</text>
</comment>
<evidence type="ECO:0000256" key="2">
    <source>
        <dbReference type="ARBA" id="ARBA00009848"/>
    </source>
</evidence>
<evidence type="ECO:0000256" key="3">
    <source>
        <dbReference type="ARBA" id="ARBA00022448"/>
    </source>
</evidence>
<keyword evidence="4" id="KW-1003">Cell membrane</keyword>
<keyword evidence="8" id="KW-0472">Membrane</keyword>
<comment type="subcellular location">
    <subcellularLocation>
        <location evidence="1">Cell membrane</location>
        <topology evidence="1">Multi-pass membrane protein</topology>
    </subcellularLocation>
</comment>
<organism evidence="14 15">
    <name type="scientific">Labeo rohita</name>
    <name type="common">Indian major carp</name>
    <name type="synonym">Cyprinus rohita</name>
    <dbReference type="NCBI Taxonomy" id="84645"/>
    <lineage>
        <taxon>Eukaryota</taxon>
        <taxon>Metazoa</taxon>
        <taxon>Chordata</taxon>
        <taxon>Craniata</taxon>
        <taxon>Vertebrata</taxon>
        <taxon>Euteleostomi</taxon>
        <taxon>Actinopterygii</taxon>
        <taxon>Neopterygii</taxon>
        <taxon>Teleostei</taxon>
        <taxon>Ostariophysi</taxon>
        <taxon>Cypriniformes</taxon>
        <taxon>Cyprinidae</taxon>
        <taxon>Labeoninae</taxon>
        <taxon>Labeonini</taxon>
        <taxon>Labeo</taxon>
    </lineage>
</organism>
<dbReference type="Proteomes" id="UP000290572">
    <property type="component" value="Unassembled WGS sequence"/>
</dbReference>
<dbReference type="GO" id="GO:0001614">
    <property type="term" value="F:purinergic nucleotide receptor activity"/>
    <property type="evidence" value="ECO:0007669"/>
    <property type="project" value="InterPro"/>
</dbReference>
<dbReference type="EMBL" id="QBIY01011225">
    <property type="protein sequence ID" value="RXN33971.1"/>
    <property type="molecule type" value="Genomic_DNA"/>
</dbReference>
<evidence type="ECO:0000256" key="1">
    <source>
        <dbReference type="ARBA" id="ARBA00004651"/>
    </source>
</evidence>
<gene>
    <name evidence="14" type="ORF">ROHU_015229</name>
</gene>
<dbReference type="GO" id="GO:0098794">
    <property type="term" value="C:postsynapse"/>
    <property type="evidence" value="ECO:0007669"/>
    <property type="project" value="GOC"/>
</dbReference>
<evidence type="ECO:0000256" key="7">
    <source>
        <dbReference type="ARBA" id="ARBA00023065"/>
    </source>
</evidence>
<evidence type="ECO:0000256" key="10">
    <source>
        <dbReference type="ARBA" id="ARBA00023180"/>
    </source>
</evidence>
<evidence type="ECO:0000256" key="6">
    <source>
        <dbReference type="ARBA" id="ARBA00022989"/>
    </source>
</evidence>
<keyword evidence="5" id="KW-0812">Transmembrane</keyword>
<dbReference type="PANTHER" id="PTHR10125">
    <property type="entry name" value="P2X PURINOCEPTOR"/>
    <property type="match status" value="1"/>
</dbReference>
<keyword evidence="10" id="KW-0325">Glycoprotein</keyword>
<dbReference type="PANTHER" id="PTHR10125:SF18">
    <property type="entry name" value="P2X PURINOCEPTOR 4"/>
    <property type="match status" value="1"/>
</dbReference>
<dbReference type="InterPro" id="IPR059116">
    <property type="entry name" value="P2X_receptor"/>
</dbReference>
<evidence type="ECO:0000256" key="11">
    <source>
        <dbReference type="ARBA" id="ARBA00023286"/>
    </source>
</evidence>
<keyword evidence="6" id="KW-1133">Transmembrane helix</keyword>
<reference evidence="14 15" key="1">
    <citation type="submission" date="2018-03" db="EMBL/GenBank/DDBJ databases">
        <title>Draft genome sequence of Rohu Carp (Labeo rohita).</title>
        <authorList>
            <person name="Das P."/>
            <person name="Kushwaha B."/>
            <person name="Joshi C.G."/>
            <person name="Kumar D."/>
            <person name="Nagpure N.S."/>
            <person name="Sahoo L."/>
            <person name="Das S.P."/>
            <person name="Bit A."/>
            <person name="Patnaik S."/>
            <person name="Meher P.K."/>
            <person name="Jayasankar P."/>
            <person name="Koringa P.G."/>
            <person name="Patel N.V."/>
            <person name="Hinsu A.T."/>
            <person name="Kumar R."/>
            <person name="Pandey M."/>
            <person name="Agarwal S."/>
            <person name="Srivastava S."/>
            <person name="Singh M."/>
            <person name="Iquebal M.A."/>
            <person name="Jaiswal S."/>
            <person name="Angadi U.B."/>
            <person name="Kumar N."/>
            <person name="Raza M."/>
            <person name="Shah T.M."/>
            <person name="Rai A."/>
            <person name="Jena J.K."/>
        </authorList>
    </citation>
    <scope>NUCLEOTIDE SEQUENCE [LARGE SCALE GENOMIC DNA]</scope>
    <source>
        <strain evidence="14">DASCIFA01</strain>
        <tissue evidence="14">Testis</tissue>
    </source>
</reference>
<keyword evidence="11" id="KW-1071">Ligand-gated ion channel</keyword>
<dbReference type="GO" id="GO:0005886">
    <property type="term" value="C:plasma membrane"/>
    <property type="evidence" value="ECO:0007669"/>
    <property type="project" value="UniProtKB-SubCell"/>
</dbReference>
<proteinExistence type="inferred from homology"/>
<evidence type="ECO:0000313" key="14">
    <source>
        <dbReference type="EMBL" id="RXN33971.1"/>
    </source>
</evidence>
<keyword evidence="7" id="KW-0406">Ion transport</keyword>
<keyword evidence="9" id="KW-1015">Disulfide bond</keyword>
<evidence type="ECO:0000256" key="5">
    <source>
        <dbReference type="ARBA" id="ARBA00022692"/>
    </source>
</evidence>
<evidence type="ECO:0000256" key="13">
    <source>
        <dbReference type="ARBA" id="ARBA00036634"/>
    </source>
</evidence>
<comment type="caution">
    <text evidence="14">The sequence shown here is derived from an EMBL/GenBank/DDBJ whole genome shotgun (WGS) entry which is preliminary data.</text>
</comment>
<comment type="catalytic activity">
    <reaction evidence="13">
        <text>Ca(2+)(in) = Ca(2+)(out)</text>
        <dbReference type="Rhea" id="RHEA:29671"/>
        <dbReference type="ChEBI" id="CHEBI:29108"/>
    </reaction>
</comment>
<evidence type="ECO:0000256" key="9">
    <source>
        <dbReference type="ARBA" id="ARBA00023157"/>
    </source>
</evidence>
<dbReference type="GO" id="GO:0033198">
    <property type="term" value="P:response to ATP"/>
    <property type="evidence" value="ECO:0007669"/>
    <property type="project" value="InterPro"/>
</dbReference>